<evidence type="ECO:0000256" key="9">
    <source>
        <dbReference type="SAM" id="Phobius"/>
    </source>
</evidence>
<feature type="region of interest" description="Disordered" evidence="8">
    <location>
        <begin position="541"/>
        <end position="568"/>
    </location>
</feature>
<dbReference type="PANTHER" id="PTHR37422:SF13">
    <property type="entry name" value="LIPOPOLYSACCHARIDE BIOSYNTHESIS PROTEIN PA4999-RELATED"/>
    <property type="match status" value="1"/>
</dbReference>
<feature type="transmembrane region" description="Helical" evidence="9">
    <location>
        <begin position="5"/>
        <end position="23"/>
    </location>
</feature>
<evidence type="ECO:0000256" key="1">
    <source>
        <dbReference type="ARBA" id="ARBA00004141"/>
    </source>
</evidence>
<dbReference type="InterPro" id="IPR019734">
    <property type="entry name" value="TPR_rpt"/>
</dbReference>
<keyword evidence="4 7" id="KW-0802">TPR repeat</keyword>
<evidence type="ECO:0000313" key="11">
    <source>
        <dbReference type="EMBL" id="PIZ17802.1"/>
    </source>
</evidence>
<dbReference type="InterPro" id="IPR013105">
    <property type="entry name" value="TPR_2"/>
</dbReference>
<evidence type="ECO:0000256" key="6">
    <source>
        <dbReference type="ARBA" id="ARBA00023136"/>
    </source>
</evidence>
<dbReference type="Pfam" id="PF04932">
    <property type="entry name" value="Wzy_C"/>
    <property type="match status" value="1"/>
</dbReference>
<dbReference type="PROSITE" id="PS50293">
    <property type="entry name" value="TPR_REGION"/>
    <property type="match status" value="1"/>
</dbReference>
<sequence>MNLVWWLVLPIIYVLTWICSWRPSTKIEVILLSFLFVIPLLVDFLGSSKTRVNPKARLALFYERVIETGILLLVAIVPWQLDTRANDAIFIKTVFTQIIVFTIAIMWFLKIIEEGSFSLAKAPINIPIMAFWIWCVVTFVTSQYKYVSLEELYRFVTYFLIFFIIINNIKERTQVWRIITTLMITSAIIAVYGIFQHFGYDFVSWASQARIPASLGNPDFYSGYLCVTIPIGAGLIFATKSTINRVSYVILTVLQLMGLFYTLTRGGLAAIPLAFVYLVFLKVYVTGFKNVLKNKTVIRASLIALAALCVGVLIFFTAKPLRPLRDRMVTTLTFGVDLIKEAPEFITYVKPFPQYPPPEWLEDGGNRELLSKAHIYRSKILGTAGVRVLIWTGAWRMFLERPFTWVFGQGLGTYRQAFPPHRPPFYRFKTVSHNTEHAHGEYFEILSEQGAVGIILFLWIAWVFFMKRSGPLHTPDRWKQNLLFGLMTGVFAILFENLGSVNLRWTSCAPFFWLTLALGIVVSRLPDRTDLNGITPVAAQMKNKPQEQQKQKAKPQAPPQPQQRAAQEKKKLLSPEIRVLAYIGSVVLLIFLCVQVIYPFLADINLRNGNLRRDAPQEWDMSIQTYNKALKYEPTNIEVPYKLAYIYAQKKMWNEALTTYRSIERLCPHYTQIHYNFGITYYNLGRIDEALKEFETTVKYDWSNDVGFFMLGVCYSAKKEWEKALWAFRCATVARQSTKKYLDEFLSPYYPAADLNIGNIYYRLGKLPEAATYYESVLRVDPGNGDAAMRLQWVKEGRVVKWE</sequence>
<comment type="caution">
    <text evidence="11">The sequence shown here is derived from an EMBL/GenBank/DDBJ whole genome shotgun (WGS) entry which is preliminary data.</text>
</comment>
<feature type="transmembrane region" description="Helical" evidence="9">
    <location>
        <begin position="89"/>
        <end position="112"/>
    </location>
</feature>
<feature type="transmembrane region" description="Helical" evidence="9">
    <location>
        <begin position="269"/>
        <end position="285"/>
    </location>
</feature>
<evidence type="ECO:0000259" key="10">
    <source>
        <dbReference type="Pfam" id="PF04932"/>
    </source>
</evidence>
<dbReference type="Pfam" id="PF13181">
    <property type="entry name" value="TPR_8"/>
    <property type="match status" value="1"/>
</dbReference>
<dbReference type="PROSITE" id="PS50005">
    <property type="entry name" value="TPR"/>
    <property type="match status" value="2"/>
</dbReference>
<dbReference type="PANTHER" id="PTHR37422">
    <property type="entry name" value="TEICHURONIC ACID BIOSYNTHESIS PROTEIN TUAE"/>
    <property type="match status" value="1"/>
</dbReference>
<dbReference type="Gene3D" id="1.25.40.10">
    <property type="entry name" value="Tetratricopeptide repeat domain"/>
    <property type="match status" value="2"/>
</dbReference>
<feature type="transmembrane region" description="Helical" evidence="9">
    <location>
        <begin position="181"/>
        <end position="200"/>
    </location>
</feature>
<dbReference type="Proteomes" id="UP000229307">
    <property type="component" value="Unassembled WGS sequence"/>
</dbReference>
<feature type="transmembrane region" description="Helical" evidence="9">
    <location>
        <begin position="29"/>
        <end position="46"/>
    </location>
</feature>
<feature type="transmembrane region" description="Helical" evidence="9">
    <location>
        <begin position="58"/>
        <end position="77"/>
    </location>
</feature>
<dbReference type="GO" id="GO:0016020">
    <property type="term" value="C:membrane"/>
    <property type="evidence" value="ECO:0007669"/>
    <property type="project" value="UniProtKB-SubCell"/>
</dbReference>
<protein>
    <recommendedName>
        <fullName evidence="10">O-antigen ligase-related domain-containing protein</fullName>
    </recommendedName>
</protein>
<keyword evidence="6 9" id="KW-0472">Membrane</keyword>
<keyword evidence="5 9" id="KW-1133">Transmembrane helix</keyword>
<dbReference type="AlphaFoldDB" id="A0A2M7SE53"/>
<feature type="transmembrane region" description="Helical" evidence="9">
    <location>
        <begin position="220"/>
        <end position="239"/>
    </location>
</feature>
<reference evidence="12" key="1">
    <citation type="submission" date="2017-09" db="EMBL/GenBank/DDBJ databases">
        <title>Depth-based differentiation of microbial function through sediment-hosted aquifers and enrichment of novel symbionts in the deep terrestrial subsurface.</title>
        <authorList>
            <person name="Probst A.J."/>
            <person name="Ladd B."/>
            <person name="Jarett J.K."/>
            <person name="Geller-Mcgrath D.E."/>
            <person name="Sieber C.M.K."/>
            <person name="Emerson J.B."/>
            <person name="Anantharaman K."/>
            <person name="Thomas B.C."/>
            <person name="Malmstrom R."/>
            <person name="Stieglmeier M."/>
            <person name="Klingl A."/>
            <person name="Woyke T."/>
            <person name="Ryan C.M."/>
            <person name="Banfield J.F."/>
        </authorList>
    </citation>
    <scope>NUCLEOTIDE SEQUENCE [LARGE SCALE GENOMIC DNA]</scope>
</reference>
<dbReference type="SMART" id="SM00028">
    <property type="entry name" value="TPR"/>
    <property type="match status" value="5"/>
</dbReference>
<evidence type="ECO:0000256" key="7">
    <source>
        <dbReference type="PROSITE-ProRule" id="PRU00339"/>
    </source>
</evidence>
<evidence type="ECO:0000256" key="2">
    <source>
        <dbReference type="ARBA" id="ARBA00022692"/>
    </source>
</evidence>
<evidence type="ECO:0000256" key="3">
    <source>
        <dbReference type="ARBA" id="ARBA00022737"/>
    </source>
</evidence>
<evidence type="ECO:0000256" key="4">
    <source>
        <dbReference type="ARBA" id="ARBA00022803"/>
    </source>
</evidence>
<keyword evidence="2 9" id="KW-0812">Transmembrane</keyword>
<dbReference type="SUPFAM" id="SSF48452">
    <property type="entry name" value="TPR-like"/>
    <property type="match status" value="1"/>
</dbReference>
<feature type="transmembrane region" description="Helical" evidence="9">
    <location>
        <begin position="124"/>
        <end position="146"/>
    </location>
</feature>
<feature type="repeat" description="TPR" evidence="7">
    <location>
        <begin position="671"/>
        <end position="704"/>
    </location>
</feature>
<gene>
    <name evidence="11" type="ORF">COY52_02735</name>
</gene>
<dbReference type="InterPro" id="IPR011990">
    <property type="entry name" value="TPR-like_helical_dom_sf"/>
</dbReference>
<dbReference type="EMBL" id="PFMR01000085">
    <property type="protein sequence ID" value="PIZ17802.1"/>
    <property type="molecule type" value="Genomic_DNA"/>
</dbReference>
<dbReference type="Pfam" id="PF07719">
    <property type="entry name" value="TPR_2"/>
    <property type="match status" value="1"/>
</dbReference>
<keyword evidence="3" id="KW-0677">Repeat</keyword>
<feature type="repeat" description="TPR" evidence="7">
    <location>
        <begin position="751"/>
        <end position="784"/>
    </location>
</feature>
<feature type="transmembrane region" description="Helical" evidence="9">
    <location>
        <begin position="152"/>
        <end position="169"/>
    </location>
</feature>
<dbReference type="InterPro" id="IPR007016">
    <property type="entry name" value="O-antigen_ligase-rel_domated"/>
</dbReference>
<accession>A0A2M7SE53</accession>
<feature type="transmembrane region" description="Helical" evidence="9">
    <location>
        <begin position="579"/>
        <end position="601"/>
    </location>
</feature>
<dbReference type="InterPro" id="IPR051533">
    <property type="entry name" value="WaaL-like"/>
</dbReference>
<proteinExistence type="predicted"/>
<evidence type="ECO:0000313" key="12">
    <source>
        <dbReference type="Proteomes" id="UP000229307"/>
    </source>
</evidence>
<organism evidence="11 12">
    <name type="scientific">Candidatus Desantisbacteria bacterium CG_4_10_14_0_8_um_filter_48_22</name>
    <dbReference type="NCBI Taxonomy" id="1974543"/>
    <lineage>
        <taxon>Bacteria</taxon>
        <taxon>Candidatus Desantisiibacteriota</taxon>
    </lineage>
</organism>
<evidence type="ECO:0000256" key="5">
    <source>
        <dbReference type="ARBA" id="ARBA00022989"/>
    </source>
</evidence>
<name>A0A2M7SE53_9BACT</name>
<feature type="transmembrane region" description="Helical" evidence="9">
    <location>
        <begin position="449"/>
        <end position="466"/>
    </location>
</feature>
<feature type="transmembrane region" description="Helical" evidence="9">
    <location>
        <begin position="297"/>
        <end position="318"/>
    </location>
</feature>
<feature type="transmembrane region" description="Helical" evidence="9">
    <location>
        <begin position="478"/>
        <end position="495"/>
    </location>
</feature>
<feature type="domain" description="O-antigen ligase-related" evidence="10">
    <location>
        <begin position="251"/>
        <end position="458"/>
    </location>
</feature>
<evidence type="ECO:0000256" key="8">
    <source>
        <dbReference type="SAM" id="MobiDB-lite"/>
    </source>
</evidence>
<comment type="subcellular location">
    <subcellularLocation>
        <location evidence="1">Membrane</location>
        <topology evidence="1">Multi-pass membrane protein</topology>
    </subcellularLocation>
</comment>